<keyword evidence="2" id="KW-1185">Reference proteome</keyword>
<comment type="caution">
    <text evidence="1">The sequence shown here is derived from an EMBL/GenBank/DDBJ whole genome shotgun (WGS) entry which is preliminary data.</text>
</comment>
<protein>
    <submittedName>
        <fullName evidence="1">Uncharacterized protein</fullName>
    </submittedName>
</protein>
<proteinExistence type="predicted"/>
<evidence type="ECO:0000313" key="1">
    <source>
        <dbReference type="EMBL" id="KAH7937655.1"/>
    </source>
</evidence>
<reference evidence="1" key="1">
    <citation type="submission" date="2020-05" db="EMBL/GenBank/DDBJ databases">
        <title>Large-scale comparative analyses of tick genomes elucidate their genetic diversity and vector capacities.</title>
        <authorList>
            <person name="Jia N."/>
            <person name="Wang J."/>
            <person name="Shi W."/>
            <person name="Du L."/>
            <person name="Sun Y."/>
            <person name="Zhan W."/>
            <person name="Jiang J."/>
            <person name="Wang Q."/>
            <person name="Zhang B."/>
            <person name="Ji P."/>
            <person name="Sakyi L.B."/>
            <person name="Cui X."/>
            <person name="Yuan T."/>
            <person name="Jiang B."/>
            <person name="Yang W."/>
            <person name="Lam T.T.-Y."/>
            <person name="Chang Q."/>
            <person name="Ding S."/>
            <person name="Wang X."/>
            <person name="Zhu J."/>
            <person name="Ruan X."/>
            <person name="Zhao L."/>
            <person name="Wei J."/>
            <person name="Que T."/>
            <person name="Du C."/>
            <person name="Cheng J."/>
            <person name="Dai P."/>
            <person name="Han X."/>
            <person name="Huang E."/>
            <person name="Gao Y."/>
            <person name="Liu J."/>
            <person name="Shao H."/>
            <person name="Ye R."/>
            <person name="Li L."/>
            <person name="Wei W."/>
            <person name="Wang X."/>
            <person name="Wang C."/>
            <person name="Yang T."/>
            <person name="Huo Q."/>
            <person name="Li W."/>
            <person name="Guo W."/>
            <person name="Chen H."/>
            <person name="Zhou L."/>
            <person name="Ni X."/>
            <person name="Tian J."/>
            <person name="Zhou Y."/>
            <person name="Sheng Y."/>
            <person name="Liu T."/>
            <person name="Pan Y."/>
            <person name="Xia L."/>
            <person name="Li J."/>
            <person name="Zhao F."/>
            <person name="Cao W."/>
        </authorList>
    </citation>
    <scope>NUCLEOTIDE SEQUENCE</scope>
    <source>
        <strain evidence="1">Dsil-2018</strain>
    </source>
</reference>
<dbReference type="EMBL" id="CM023477">
    <property type="protein sequence ID" value="KAH7937655.1"/>
    <property type="molecule type" value="Genomic_DNA"/>
</dbReference>
<evidence type="ECO:0000313" key="2">
    <source>
        <dbReference type="Proteomes" id="UP000821865"/>
    </source>
</evidence>
<dbReference type="Proteomes" id="UP000821865">
    <property type="component" value="Chromosome 8"/>
</dbReference>
<sequence length="508" mass="57832">MCPCWVEPYKNYTRAADFRYFNGYRPVVLVADLDLLRNIQVKDFQDFTDRALLFQAKRPPSPQNKGLLQLTSTRWKEVRSVLTPSFTTSKLKMTCTYAMKAFSTCNKASCFTVMRSCILVRIDQKAETGEEFEAGEMYAALALDVICKSAMGIDYNLQEQPRHGFLLFCRMLFGCAFSFIAVILNAFPAWESGLRFINSHWLRYQNGGVHPFIDVQEKCKRIVMQRQKDSSLRQKDLLQLMIDAKDAHVDLDTVTSAQLTAGEDNDQELLQNKAAGVSTRRDLSVFNKAILDDDDITQNAFVVLVGGFETTSNAMALVTHMLVHHPEAQEKVREELLSVVGPEEAITYNTIQNLPYMNSVIQETIRLYPPAFAVVTREAVVDKEYGKFRIPAGTAIMAAAEYIHRDPRHWDNPDEFDPERFLPENKSKINTMAMQGFGNGPRNCIGMRFAHMELRYTFAHILRKYRLEKTENSEKDPPNIDMNPLVLKIKKGVIVRAVPLKDHGASTK</sequence>
<accession>A0ACB8C9X8</accession>
<organism evidence="1 2">
    <name type="scientific">Dermacentor silvarum</name>
    <name type="common">Tick</name>
    <dbReference type="NCBI Taxonomy" id="543639"/>
    <lineage>
        <taxon>Eukaryota</taxon>
        <taxon>Metazoa</taxon>
        <taxon>Ecdysozoa</taxon>
        <taxon>Arthropoda</taxon>
        <taxon>Chelicerata</taxon>
        <taxon>Arachnida</taxon>
        <taxon>Acari</taxon>
        <taxon>Parasitiformes</taxon>
        <taxon>Ixodida</taxon>
        <taxon>Ixodoidea</taxon>
        <taxon>Ixodidae</taxon>
        <taxon>Rhipicephalinae</taxon>
        <taxon>Dermacentor</taxon>
    </lineage>
</organism>
<gene>
    <name evidence="1" type="ORF">HPB49_014187</name>
</gene>
<name>A0ACB8C9X8_DERSI</name>